<dbReference type="InterPro" id="IPR029052">
    <property type="entry name" value="Metallo-depent_PP-like"/>
</dbReference>
<organism evidence="2 4">
    <name type="scientific">Pseudoalteromonas maricaloris</name>
    <dbReference type="NCBI Taxonomy" id="184924"/>
    <lineage>
        <taxon>Bacteria</taxon>
        <taxon>Pseudomonadati</taxon>
        <taxon>Pseudomonadota</taxon>
        <taxon>Gammaproteobacteria</taxon>
        <taxon>Alteromonadales</taxon>
        <taxon>Pseudoalteromonadaceae</taxon>
        <taxon>Pseudoalteromonas</taxon>
    </lineage>
</organism>
<dbReference type="InterPro" id="IPR018946">
    <property type="entry name" value="PhoD-like_MPP"/>
</dbReference>
<dbReference type="SUPFAM" id="SSF56300">
    <property type="entry name" value="Metallo-dependent phosphatases"/>
    <property type="match status" value="1"/>
</dbReference>
<dbReference type="Proteomes" id="UP000646877">
    <property type="component" value="Unassembled WGS sequence"/>
</dbReference>
<dbReference type="PANTHER" id="PTHR37031:SF2">
    <property type="entry name" value="PHOD-LIKE PHOSPHATASE METALLOPHOSPHATASE DOMAIN-CONTAINING PROTEIN"/>
    <property type="match status" value="1"/>
</dbReference>
<evidence type="ECO:0000259" key="1">
    <source>
        <dbReference type="Pfam" id="PF09423"/>
    </source>
</evidence>
<evidence type="ECO:0000313" key="4">
    <source>
        <dbReference type="Proteomes" id="UP000646877"/>
    </source>
</evidence>
<dbReference type="Gene3D" id="3.60.21.70">
    <property type="entry name" value="PhoD-like phosphatase"/>
    <property type="match status" value="1"/>
</dbReference>
<dbReference type="PANTHER" id="PTHR37031">
    <property type="entry name" value="METALLOPHOSPHATASE BINDING DOMAIN PROTEIN"/>
    <property type="match status" value="1"/>
</dbReference>
<evidence type="ECO:0000313" key="3">
    <source>
        <dbReference type="EMBL" id="WOX27022.1"/>
    </source>
</evidence>
<reference evidence="3 5" key="2">
    <citation type="submission" date="2023-10" db="EMBL/GenBank/DDBJ databases">
        <title>To unveil natural product biosynthetic capacity in Pseudoalteromonas.</title>
        <authorList>
            <person name="Wang J."/>
        </authorList>
    </citation>
    <scope>NUCLEOTIDE SEQUENCE [LARGE SCALE GENOMIC DNA]</scope>
    <source>
        <strain evidence="3 5">DSM 15914</strain>
    </source>
</reference>
<dbReference type="EMBL" id="WEIA01000001">
    <property type="protein sequence ID" value="NLR20396.1"/>
    <property type="molecule type" value="Genomic_DNA"/>
</dbReference>
<accession>A0A8I2GZG8</accession>
<sequence>MVAQLNQLPQVLMGPLVRRAEQNKICIQIVTCEAVDISASLLAHQSRCEVETFQLGAACFLHFLMICSEKALPTAQLIEYQVLINGAAYKPDYLRYGEELSFAIPALLKQILHGSCRNPHHHAKDSLHTADQWQEQQRELGELGADLCIFSGDQIYADDVAGAMLLAIHQLIARLGLFKETKLPMHLPADQQAQLYHRHLYLPKTPWQERSKFSPGYWFRKDEPHFSSVKAFNHLIFFEEFVACYLLNFSHLAWQLVNFDALHYDGGNDKVRRIFESELDALKGFVETLPSAERLCANVPVLMMFDDHDVTDDWNLTAKWEQAIANHKVSRRIISNGIISYWLFQGIGNDAFEYSGALTSGFNSSLIDNEWHFSAFDKQVRRFTHWHYCLDTFPKVVVLDTRTHRWRNEQDFNEPSGLLDWEMLMELQDTLIDHSAVLMVSPAPVFGVKAIETIQAIFNTCGEPLMVDVENWMAHEGAAKKLIEIFKRPDTPKETIILSGDVHYSFCFSVQARFGRHDNRIWQLTASGIKNEFPKPLINILDKMDTILYAKYSPLNLFTKRWQLSVSKHPSSLKKHGYLVSDSAISLVTLENGLLEKYELLHGTGIHSHFEL</sequence>
<proteinExistence type="predicted"/>
<dbReference type="InterPro" id="IPR038607">
    <property type="entry name" value="PhoD-like_sf"/>
</dbReference>
<evidence type="ECO:0000313" key="2">
    <source>
        <dbReference type="EMBL" id="NLR20396.1"/>
    </source>
</evidence>
<name>A0A8I2GZG8_9GAMM</name>
<keyword evidence="5" id="KW-1185">Reference proteome</keyword>
<gene>
    <name evidence="2" type="ORF">F9Y85_03470</name>
    <name evidence="3" type="ORF">R5H13_10095</name>
</gene>
<reference evidence="2" key="1">
    <citation type="submission" date="2019-10" db="EMBL/GenBank/DDBJ databases">
        <authorList>
            <person name="Paulsen S."/>
        </authorList>
    </citation>
    <scope>NUCLEOTIDE SEQUENCE</scope>
    <source>
        <strain evidence="2">LMG 19692</strain>
    </source>
</reference>
<dbReference type="AlphaFoldDB" id="A0A8I2GZG8"/>
<dbReference type="RefSeq" id="WP_193521489.1">
    <property type="nucleotide sequence ID" value="NZ_CBCSDF010000006.1"/>
</dbReference>
<dbReference type="EMBL" id="CP137578">
    <property type="protein sequence ID" value="WOX27022.1"/>
    <property type="molecule type" value="Genomic_DNA"/>
</dbReference>
<feature type="domain" description="PhoD-like phosphatase metallophosphatase" evidence="1">
    <location>
        <begin position="291"/>
        <end position="531"/>
    </location>
</feature>
<evidence type="ECO:0000313" key="5">
    <source>
        <dbReference type="Proteomes" id="UP001304419"/>
    </source>
</evidence>
<dbReference type="Pfam" id="PF09423">
    <property type="entry name" value="PhoD"/>
    <property type="match status" value="1"/>
</dbReference>
<dbReference type="Proteomes" id="UP001304419">
    <property type="component" value="Chromosome 1"/>
</dbReference>
<protein>
    <submittedName>
        <fullName evidence="2">Metallophosphatase</fullName>
    </submittedName>
</protein>